<feature type="region of interest" description="Disordered" evidence="5">
    <location>
        <begin position="865"/>
        <end position="915"/>
    </location>
</feature>
<keyword evidence="3" id="KW-0472">Membrane</keyword>
<feature type="compositionally biased region" description="Low complexity" evidence="5">
    <location>
        <begin position="1196"/>
        <end position="1219"/>
    </location>
</feature>
<feature type="region of interest" description="Disordered" evidence="5">
    <location>
        <begin position="1105"/>
        <end position="1124"/>
    </location>
</feature>
<feature type="compositionally biased region" description="Gly residues" evidence="5">
    <location>
        <begin position="46"/>
        <end position="89"/>
    </location>
</feature>
<evidence type="ECO:0000256" key="1">
    <source>
        <dbReference type="ARBA" id="ARBA00004370"/>
    </source>
</evidence>
<comment type="subcellular location">
    <subcellularLocation>
        <location evidence="1">Membrane</location>
    </subcellularLocation>
</comment>
<keyword evidence="2" id="KW-0732">Signal</keyword>
<feature type="region of interest" description="Disordered" evidence="5">
    <location>
        <begin position="24"/>
        <end position="93"/>
    </location>
</feature>
<keyword evidence="4" id="KW-0175">Coiled coil</keyword>
<evidence type="ECO:0000256" key="2">
    <source>
        <dbReference type="ARBA" id="ARBA00022729"/>
    </source>
</evidence>
<dbReference type="PANTHER" id="PTHR30332">
    <property type="entry name" value="PROBABLE GENERAL SECRETION PATHWAY PROTEIN D"/>
    <property type="match status" value="1"/>
</dbReference>
<feature type="compositionally biased region" description="Gly residues" evidence="5">
    <location>
        <begin position="1105"/>
        <end position="1115"/>
    </location>
</feature>
<evidence type="ECO:0000256" key="3">
    <source>
        <dbReference type="ARBA" id="ARBA00023136"/>
    </source>
</evidence>
<feature type="compositionally biased region" description="Polar residues" evidence="5">
    <location>
        <begin position="897"/>
        <end position="915"/>
    </location>
</feature>
<dbReference type="GO" id="GO:0015627">
    <property type="term" value="C:type II protein secretion system complex"/>
    <property type="evidence" value="ECO:0007669"/>
    <property type="project" value="TreeGrafter"/>
</dbReference>
<protein>
    <submittedName>
        <fullName evidence="7">Bacterial type II/III secretion system short domain protein</fullName>
    </submittedName>
</protein>
<feature type="compositionally biased region" description="Gly residues" evidence="5">
    <location>
        <begin position="1233"/>
        <end position="1282"/>
    </location>
</feature>
<keyword evidence="8" id="KW-1185">Reference proteome</keyword>
<dbReference type="Proteomes" id="UP000317243">
    <property type="component" value="Unassembled WGS sequence"/>
</dbReference>
<sequence>MSSVPKIFVMVVLALSLVADVDKYVQAQEGRDRRDDNGSRREDGGGRGGFGGPGGGRGGFGGPEGGRGGPGGGRAGRGGRGGRGGGGVLGEVQNEATRVEINLTDEQLQQLQEISESGGGRDQLGDLFGRMQNAESEDERNKIRDEMRQAMEAAREEQQEQMKKVLSEEQYSRLNQIVLHREGIQALGREDVQGDLEFSDAQKEQMEQLSDEYRDARRGLGFNASPEDREQLQKDFEAKVQNLLTDQQKKQWEQKLGPPPSDANSDRPSFSRGSPQTPQFRPRPAIIEEAPEGALAVASFGGSTSEDESPATEDSAANAEQNETLLSFNFRYAPWVDVLKLFAQESGLSLDLMDVPPGTFNYFDQGKYTPREALDVLNGYLLPKGYVLVYRDDFLVCLNIDGTIPPNLIPNVAPEELDTRGRNELLTVLFRLEGVDVNQIAAEVNEIKGPQGSVVGLPSTNSVLVTDIGSNLIRIRKMLDDVSASGGPDAMSFKSYQITNIAASEADQLLRGVLGLSTGVTNISESRSRNSSQRPATEGPITIAVDNRQNLLMITATVRQHQMIDEALKTIDNATDPSKFSFESNKPFLRVYTVDNANAQEVVKTLDVLVPGVVVNEDGRNDKIHIVATPEQHQQVENLIRQMDGTGVASQQMVVYPLVKMDPLTAAATLRAMFLKDGEFAPTIEPDVYGRQLMIRGDQDQMMQVKNLLVQLGEDGIGTRERSSTDRVRTYSLSGRDPQEILPLIEQMWNRRTDSRIRVVNPQQRSIRDIRTPSEPEPVRESRQDDTPSARQPSPREQEESRDSVRLTEPLDPQDVQPSTSSSSDLIVAQLPEASSEQNSSEEYDEELLDLFDSYLDALEEETQLIEEPQPNENAGESNREPSRNVGADSNDPPAQPTQSQRPAAANTQPPADVNVTVNGDQLLLYSSDPEALDELEELLESTINAIPPRTTWTVFTLQSADATETAMMLEELLPYSSVSASYSSSGMMGGITDSVSALGGGLANMTGLSSIASAGQTLRIIPDVRLNALFVSGPSGQVREVEEMLQVLDATEWPDSMRDKLTRLIPVEHANAQDVMSIVTDVYKVYIDPPRQQGGGNNPFAAMMGGGGRGGGGRGDSRDGEEVAPELAVSVDTNTNQLAVWADEALFQEVKTLVESIDESARVANRTVRVVPLQNTSSAVVQTALGTLMPRVNVSSTGSRRPSSSSNSGSSSSNSGPTQEQRDRIRAFMESRGGGSPFGGGRPSFGGGGGGGRPSFGGGGGDRGGDSGGRGGRTGGGRGGR</sequence>
<feature type="compositionally biased region" description="Basic and acidic residues" evidence="5">
    <location>
        <begin position="29"/>
        <end position="45"/>
    </location>
</feature>
<name>A0A5C5WIP5_9PLAN</name>
<dbReference type="GO" id="GO:0016020">
    <property type="term" value="C:membrane"/>
    <property type="evidence" value="ECO:0007669"/>
    <property type="project" value="UniProtKB-SubCell"/>
</dbReference>
<evidence type="ECO:0000259" key="6">
    <source>
        <dbReference type="Pfam" id="PF03958"/>
    </source>
</evidence>
<feature type="compositionally biased region" description="Polar residues" evidence="5">
    <location>
        <begin position="262"/>
        <end position="279"/>
    </location>
</feature>
<feature type="domain" description="NolW-like" evidence="6">
    <location>
        <begin position="590"/>
        <end position="644"/>
    </location>
</feature>
<evidence type="ECO:0000313" key="8">
    <source>
        <dbReference type="Proteomes" id="UP000317243"/>
    </source>
</evidence>
<reference evidence="7 8" key="1">
    <citation type="submission" date="2019-02" db="EMBL/GenBank/DDBJ databases">
        <title>Deep-cultivation of Planctomycetes and their phenomic and genomic characterization uncovers novel biology.</title>
        <authorList>
            <person name="Wiegand S."/>
            <person name="Jogler M."/>
            <person name="Boedeker C."/>
            <person name="Pinto D."/>
            <person name="Vollmers J."/>
            <person name="Rivas-Marin E."/>
            <person name="Kohn T."/>
            <person name="Peeters S.H."/>
            <person name="Heuer A."/>
            <person name="Rast P."/>
            <person name="Oberbeckmann S."/>
            <person name="Bunk B."/>
            <person name="Jeske O."/>
            <person name="Meyerdierks A."/>
            <person name="Storesund J.E."/>
            <person name="Kallscheuer N."/>
            <person name="Luecker S."/>
            <person name="Lage O.M."/>
            <person name="Pohl T."/>
            <person name="Merkel B.J."/>
            <person name="Hornburger P."/>
            <person name="Mueller R.-W."/>
            <person name="Bruemmer F."/>
            <person name="Labrenz M."/>
            <person name="Spormann A.M."/>
            <person name="Op Den Camp H."/>
            <person name="Overmann J."/>
            <person name="Amann R."/>
            <person name="Jetten M.S.M."/>
            <person name="Mascher T."/>
            <person name="Medema M.H."/>
            <person name="Devos D.P."/>
            <person name="Kaster A.-K."/>
            <person name="Ovreas L."/>
            <person name="Rohde M."/>
            <person name="Galperin M.Y."/>
            <person name="Jogler C."/>
        </authorList>
    </citation>
    <scope>NUCLEOTIDE SEQUENCE [LARGE SCALE GENOMIC DNA]</scope>
    <source>
        <strain evidence="7 8">KOR42</strain>
    </source>
</reference>
<dbReference type="RefSeq" id="WP_197441322.1">
    <property type="nucleotide sequence ID" value="NZ_SIHI01000017.1"/>
</dbReference>
<feature type="compositionally biased region" description="Basic and acidic residues" evidence="5">
    <location>
        <begin position="1221"/>
        <end position="1230"/>
    </location>
</feature>
<dbReference type="Gene3D" id="3.30.1370.120">
    <property type="match status" value="5"/>
</dbReference>
<dbReference type="PANTHER" id="PTHR30332:SF24">
    <property type="entry name" value="SECRETIN GSPD-RELATED"/>
    <property type="match status" value="1"/>
</dbReference>
<feature type="coiled-coil region" evidence="4">
    <location>
        <begin position="94"/>
        <end position="168"/>
    </location>
</feature>
<feature type="region of interest" description="Disordered" evidence="5">
    <location>
        <begin position="248"/>
        <end position="282"/>
    </location>
</feature>
<evidence type="ECO:0000256" key="4">
    <source>
        <dbReference type="SAM" id="Coils"/>
    </source>
</evidence>
<evidence type="ECO:0000313" key="7">
    <source>
        <dbReference type="EMBL" id="TWT49881.1"/>
    </source>
</evidence>
<feature type="region of interest" description="Disordered" evidence="5">
    <location>
        <begin position="1192"/>
        <end position="1282"/>
    </location>
</feature>
<dbReference type="InterPro" id="IPR038591">
    <property type="entry name" value="NolW-like_sf"/>
</dbReference>
<dbReference type="InterPro" id="IPR050810">
    <property type="entry name" value="Bact_Secretion_Sys_Channel"/>
</dbReference>
<feature type="domain" description="NolW-like" evidence="6">
    <location>
        <begin position="955"/>
        <end position="1050"/>
    </location>
</feature>
<feature type="region of interest" description="Disordered" evidence="5">
    <location>
        <begin position="756"/>
        <end position="824"/>
    </location>
</feature>
<feature type="region of interest" description="Disordered" evidence="5">
    <location>
        <begin position="298"/>
        <end position="319"/>
    </location>
</feature>
<evidence type="ECO:0000256" key="5">
    <source>
        <dbReference type="SAM" id="MobiDB-lite"/>
    </source>
</evidence>
<dbReference type="EMBL" id="SIHI01000017">
    <property type="protein sequence ID" value="TWT49881.1"/>
    <property type="molecule type" value="Genomic_DNA"/>
</dbReference>
<gene>
    <name evidence="7" type="ORF">KOR42_38330</name>
</gene>
<dbReference type="GO" id="GO:0009306">
    <property type="term" value="P:protein secretion"/>
    <property type="evidence" value="ECO:0007669"/>
    <property type="project" value="TreeGrafter"/>
</dbReference>
<feature type="compositionally biased region" description="Basic and acidic residues" evidence="5">
    <location>
        <begin position="766"/>
        <end position="806"/>
    </location>
</feature>
<comment type="caution">
    <text evidence="7">The sequence shown here is derived from an EMBL/GenBank/DDBJ whole genome shotgun (WGS) entry which is preliminary data.</text>
</comment>
<proteinExistence type="predicted"/>
<dbReference type="InterPro" id="IPR005644">
    <property type="entry name" value="NolW-like"/>
</dbReference>
<accession>A0A5C5WIP5</accession>
<dbReference type="Pfam" id="PF03958">
    <property type="entry name" value="Secretin_N"/>
    <property type="match status" value="2"/>
</dbReference>
<organism evidence="7 8">
    <name type="scientific">Thalassoglobus neptunius</name>
    <dbReference type="NCBI Taxonomy" id="1938619"/>
    <lineage>
        <taxon>Bacteria</taxon>
        <taxon>Pseudomonadati</taxon>
        <taxon>Planctomycetota</taxon>
        <taxon>Planctomycetia</taxon>
        <taxon>Planctomycetales</taxon>
        <taxon>Planctomycetaceae</taxon>
        <taxon>Thalassoglobus</taxon>
    </lineage>
</organism>